<evidence type="ECO:0000256" key="4">
    <source>
        <dbReference type="ARBA" id="ARBA00022683"/>
    </source>
</evidence>
<dbReference type="PANTHER" id="PTHR34382">
    <property type="entry name" value="PTS SYSTEM N,N'-DIACETYLCHITOBIOSE-SPECIFIC EIIA COMPONENT"/>
    <property type="match status" value="1"/>
</dbReference>
<organism evidence="6 7">
    <name type="scientific">Mycoplasmoides fastidiosum</name>
    <dbReference type="NCBI Taxonomy" id="92758"/>
    <lineage>
        <taxon>Bacteria</taxon>
        <taxon>Bacillati</taxon>
        <taxon>Mycoplasmatota</taxon>
        <taxon>Mycoplasmoidales</taxon>
        <taxon>Mycoplasmoidaceae</taxon>
        <taxon>Mycoplasmoides</taxon>
    </lineage>
</organism>
<keyword evidence="3 6" id="KW-0808">Transferase</keyword>
<evidence type="ECO:0000313" key="7">
    <source>
        <dbReference type="Proteomes" id="UP001240643"/>
    </source>
</evidence>
<dbReference type="EC" id="2.7.1.205" evidence="6"/>
<feature type="modified residue" description="Phosphohistidine; by HPr" evidence="5">
    <location>
        <position position="92"/>
    </location>
</feature>
<evidence type="ECO:0000256" key="5">
    <source>
        <dbReference type="PROSITE-ProRule" id="PRU00418"/>
    </source>
</evidence>
<protein>
    <submittedName>
        <fullName evidence="6">PTS system cellobiose-specific IIA component</fullName>
        <ecNumber evidence="6">2.7.1.196</ecNumber>
        <ecNumber evidence="6">2.7.1.205</ecNumber>
    </submittedName>
</protein>
<keyword evidence="2" id="KW-0762">Sugar transport</keyword>
<name>A0ABU0LYS0_9BACT</name>
<proteinExistence type="predicted"/>
<sequence length="117" mass="13462">MKISFLHNLMFFYLFMSQNTNQIAISIIAYAGDARSDLLIALKNAREKNFTAAEKLFKAAEENLHEAHRIQFDLLQQEARSLPIDLTLLMIHAQDHLMNALTLKDLVLEIIELHKAK</sequence>
<dbReference type="EMBL" id="JAUSWO010000001">
    <property type="protein sequence ID" value="MDQ0513859.1"/>
    <property type="molecule type" value="Genomic_DNA"/>
</dbReference>
<keyword evidence="1" id="KW-0813">Transport</keyword>
<comment type="caution">
    <text evidence="6">The sequence shown here is derived from an EMBL/GenBank/DDBJ whole genome shotgun (WGS) entry which is preliminary data.</text>
</comment>
<dbReference type="Pfam" id="PF02255">
    <property type="entry name" value="PTS_IIA"/>
    <property type="match status" value="1"/>
</dbReference>
<gene>
    <name evidence="6" type="ORF">J2Z62_000297</name>
</gene>
<evidence type="ECO:0000256" key="3">
    <source>
        <dbReference type="ARBA" id="ARBA00022679"/>
    </source>
</evidence>
<evidence type="ECO:0000256" key="2">
    <source>
        <dbReference type="ARBA" id="ARBA00022597"/>
    </source>
</evidence>
<keyword evidence="4" id="KW-0598">Phosphotransferase system</keyword>
<dbReference type="CDD" id="cd00215">
    <property type="entry name" value="PTS_IIA_lac"/>
    <property type="match status" value="1"/>
</dbReference>
<dbReference type="EC" id="2.7.1.196" evidence="6"/>
<dbReference type="Proteomes" id="UP001240643">
    <property type="component" value="Unassembled WGS sequence"/>
</dbReference>
<dbReference type="RefSeq" id="WP_256547447.1">
    <property type="nucleotide sequence ID" value="NZ_CP101809.1"/>
</dbReference>
<dbReference type="InterPro" id="IPR003188">
    <property type="entry name" value="PTS_IIA_lac/cel"/>
</dbReference>
<dbReference type="InterPro" id="IPR036542">
    <property type="entry name" value="PTS_IIA_lac/cel_sf"/>
</dbReference>
<dbReference type="PANTHER" id="PTHR34382:SF7">
    <property type="entry name" value="PTS SYSTEM N,N'-DIACETYLCHITOBIOSE-SPECIFIC EIIA COMPONENT"/>
    <property type="match status" value="1"/>
</dbReference>
<dbReference type="PROSITE" id="PS51095">
    <property type="entry name" value="PTS_EIIA_TYPE_3"/>
    <property type="match status" value="1"/>
</dbReference>
<reference evidence="6" key="1">
    <citation type="submission" date="2023-07" db="EMBL/GenBank/DDBJ databases">
        <title>Genomic Encyclopedia of Type Strains, Phase IV (KMG-IV): sequencing the most valuable type-strain genomes for metagenomic binning, comparative biology and taxonomic classification.</title>
        <authorList>
            <person name="Goeker M."/>
        </authorList>
    </citation>
    <scope>NUCLEOTIDE SEQUENCE [LARGE SCALE GENOMIC DNA]</scope>
    <source>
        <strain evidence="6">DSM 21204</strain>
    </source>
</reference>
<evidence type="ECO:0000313" key="6">
    <source>
        <dbReference type="EMBL" id="MDQ0513859.1"/>
    </source>
</evidence>
<dbReference type="SUPFAM" id="SSF46973">
    <property type="entry name" value="Enzyme IIa from lactose specific PTS, IIa-lac"/>
    <property type="match status" value="1"/>
</dbReference>
<keyword evidence="7" id="KW-1185">Reference proteome</keyword>
<dbReference type="Gene3D" id="1.20.58.80">
    <property type="entry name" value="Phosphotransferase system, lactose/cellobiose-type IIA subunit"/>
    <property type="match status" value="1"/>
</dbReference>
<evidence type="ECO:0000256" key="1">
    <source>
        <dbReference type="ARBA" id="ARBA00022448"/>
    </source>
</evidence>
<dbReference type="GO" id="GO:0016740">
    <property type="term" value="F:transferase activity"/>
    <property type="evidence" value="ECO:0007669"/>
    <property type="project" value="UniProtKB-KW"/>
</dbReference>
<accession>A0ABU0LYS0</accession>
<dbReference type="PIRSF" id="PIRSF000699">
    <property type="entry name" value="PTS_IILac_III"/>
    <property type="match status" value="1"/>
</dbReference>